<proteinExistence type="predicted"/>
<dbReference type="AlphaFoldDB" id="A0A8H5GIP5"/>
<organism evidence="3 4">
    <name type="scientific">Collybiopsis confluens</name>
    <dbReference type="NCBI Taxonomy" id="2823264"/>
    <lineage>
        <taxon>Eukaryota</taxon>
        <taxon>Fungi</taxon>
        <taxon>Dikarya</taxon>
        <taxon>Basidiomycota</taxon>
        <taxon>Agaricomycotina</taxon>
        <taxon>Agaricomycetes</taxon>
        <taxon>Agaricomycetidae</taxon>
        <taxon>Agaricales</taxon>
        <taxon>Marasmiineae</taxon>
        <taxon>Omphalotaceae</taxon>
        <taxon>Collybiopsis</taxon>
    </lineage>
</organism>
<dbReference type="EMBL" id="JAACJN010000169">
    <property type="protein sequence ID" value="KAF5365501.1"/>
    <property type="molecule type" value="Genomic_DNA"/>
</dbReference>
<feature type="region of interest" description="Disordered" evidence="1">
    <location>
        <begin position="306"/>
        <end position="327"/>
    </location>
</feature>
<feature type="region of interest" description="Disordered" evidence="1">
    <location>
        <begin position="155"/>
        <end position="195"/>
    </location>
</feature>
<feature type="region of interest" description="Disordered" evidence="1">
    <location>
        <begin position="253"/>
        <end position="281"/>
    </location>
</feature>
<protein>
    <submittedName>
        <fullName evidence="3">Uncharacterized protein</fullName>
    </submittedName>
</protein>
<dbReference type="Proteomes" id="UP000518752">
    <property type="component" value="Unassembled WGS sequence"/>
</dbReference>
<keyword evidence="4" id="KW-1185">Reference proteome</keyword>
<evidence type="ECO:0000313" key="3">
    <source>
        <dbReference type="EMBL" id="KAF5365501.1"/>
    </source>
</evidence>
<sequence>MSTGASSDTFESTQTSTSALSSFDAQPFFTSATASHVIGTVFRSTTDTFRSTGVITPTSLPLPHSSESSAGVIIPPTTIFSSPEVTATVPTTFPSPPISPGVVTTVEAITHLVVTTNSAGVLTTAVVVTTEPIATAEAITRFVVTTNSAGVTTESAEFVTGTPSSSSLPLQLQSKRSSTSVPAPTNSNETPASRRNSSIVPAIVGSLLGALVLAIWIFFFIRCRRRRTVHKLTPLRDIENDAVIQPTQTFARREKQAGRVITAETPSPRSQSPQLDNDNVPARDDHAIRLQLQMAVAMIIQQMGVSDRERDLENTSSNEPPPTYVSS</sequence>
<accession>A0A8H5GIP5</accession>
<keyword evidence="2" id="KW-0472">Membrane</keyword>
<feature type="compositionally biased region" description="Low complexity" evidence="1">
    <location>
        <begin position="163"/>
        <end position="178"/>
    </location>
</feature>
<name>A0A8H5GIP5_9AGAR</name>
<reference evidence="3 4" key="1">
    <citation type="journal article" date="2020" name="ISME J.">
        <title>Uncovering the hidden diversity of litter-decomposition mechanisms in mushroom-forming fungi.</title>
        <authorList>
            <person name="Floudas D."/>
            <person name="Bentzer J."/>
            <person name="Ahren D."/>
            <person name="Johansson T."/>
            <person name="Persson P."/>
            <person name="Tunlid A."/>
        </authorList>
    </citation>
    <scope>NUCLEOTIDE SEQUENCE [LARGE SCALE GENOMIC DNA]</scope>
    <source>
        <strain evidence="3 4">CBS 406.79</strain>
    </source>
</reference>
<comment type="caution">
    <text evidence="3">The sequence shown here is derived from an EMBL/GenBank/DDBJ whole genome shotgun (WGS) entry which is preliminary data.</text>
</comment>
<evidence type="ECO:0000256" key="1">
    <source>
        <dbReference type="SAM" id="MobiDB-lite"/>
    </source>
</evidence>
<feature type="transmembrane region" description="Helical" evidence="2">
    <location>
        <begin position="199"/>
        <end position="221"/>
    </location>
</feature>
<feature type="compositionally biased region" description="Polar residues" evidence="1">
    <location>
        <begin position="264"/>
        <end position="277"/>
    </location>
</feature>
<gene>
    <name evidence="3" type="ORF">D9757_012977</name>
</gene>
<keyword evidence="2" id="KW-1133">Transmembrane helix</keyword>
<keyword evidence="2" id="KW-0812">Transmembrane</keyword>
<evidence type="ECO:0000313" key="4">
    <source>
        <dbReference type="Proteomes" id="UP000518752"/>
    </source>
</evidence>
<evidence type="ECO:0000256" key="2">
    <source>
        <dbReference type="SAM" id="Phobius"/>
    </source>
</evidence>
<feature type="compositionally biased region" description="Polar residues" evidence="1">
    <location>
        <begin position="179"/>
        <end position="195"/>
    </location>
</feature>